<dbReference type="InterPro" id="IPR036388">
    <property type="entry name" value="WH-like_DNA-bd_sf"/>
</dbReference>
<evidence type="ECO:0000256" key="2">
    <source>
        <dbReference type="ARBA" id="ARBA00023125"/>
    </source>
</evidence>
<organism evidence="5 6">
    <name type="scientific">Petrocella atlantisensis</name>
    <dbReference type="NCBI Taxonomy" id="2173034"/>
    <lineage>
        <taxon>Bacteria</taxon>
        <taxon>Bacillati</taxon>
        <taxon>Bacillota</taxon>
        <taxon>Clostridia</taxon>
        <taxon>Lachnospirales</taxon>
        <taxon>Vallitaleaceae</taxon>
        <taxon>Petrocella</taxon>
    </lineage>
</organism>
<evidence type="ECO:0000313" key="6">
    <source>
        <dbReference type="Proteomes" id="UP000279029"/>
    </source>
</evidence>
<keyword evidence="2" id="KW-0238">DNA-binding</keyword>
<dbReference type="OrthoDB" id="9798835at2"/>
<dbReference type="PANTHER" id="PTHR33154">
    <property type="entry name" value="TRANSCRIPTIONAL REGULATOR, ARSR FAMILY"/>
    <property type="match status" value="1"/>
</dbReference>
<keyword evidence="3" id="KW-0804">Transcription</keyword>
<protein>
    <submittedName>
        <fullName evidence="5">Transcriptional regulator</fullName>
    </submittedName>
</protein>
<dbReference type="KEGG" id="cbar:PATL70BA_1577"/>
<dbReference type="AlphaFoldDB" id="A0A3P7PBB3"/>
<feature type="domain" description="HTH arsR-type" evidence="4">
    <location>
        <begin position="1"/>
        <end position="89"/>
    </location>
</feature>
<dbReference type="NCBIfam" id="NF033788">
    <property type="entry name" value="HTH_metalloreg"/>
    <property type="match status" value="1"/>
</dbReference>
<dbReference type="Gene3D" id="1.10.10.10">
    <property type="entry name" value="Winged helix-like DNA-binding domain superfamily/Winged helix DNA-binding domain"/>
    <property type="match status" value="1"/>
</dbReference>
<dbReference type="InterPro" id="IPR001845">
    <property type="entry name" value="HTH_ArsR_DNA-bd_dom"/>
</dbReference>
<dbReference type="Proteomes" id="UP000279029">
    <property type="component" value="Chromosome"/>
</dbReference>
<evidence type="ECO:0000313" key="5">
    <source>
        <dbReference type="EMBL" id="VDN47463.1"/>
    </source>
</evidence>
<accession>A0A3P7PBB3</accession>
<keyword evidence="1" id="KW-0805">Transcription regulation</keyword>
<dbReference type="CDD" id="cd00090">
    <property type="entry name" value="HTH_ARSR"/>
    <property type="match status" value="1"/>
</dbReference>
<dbReference type="PANTHER" id="PTHR33154:SF18">
    <property type="entry name" value="ARSENICAL RESISTANCE OPERON REPRESSOR"/>
    <property type="match status" value="1"/>
</dbReference>
<keyword evidence="6" id="KW-1185">Reference proteome</keyword>
<dbReference type="Pfam" id="PF01022">
    <property type="entry name" value="HTH_5"/>
    <property type="match status" value="1"/>
</dbReference>
<dbReference type="EMBL" id="LR130778">
    <property type="protein sequence ID" value="VDN47463.1"/>
    <property type="molecule type" value="Genomic_DNA"/>
</dbReference>
<reference evidence="5 6" key="1">
    <citation type="submission" date="2018-09" db="EMBL/GenBank/DDBJ databases">
        <authorList>
            <person name="Postec A."/>
        </authorList>
    </citation>
    <scope>NUCLEOTIDE SEQUENCE [LARGE SCALE GENOMIC DNA]</scope>
    <source>
        <strain evidence="5">70B-A</strain>
    </source>
</reference>
<name>A0A3P7PBB3_9FIRM</name>
<dbReference type="GO" id="GO:0003677">
    <property type="term" value="F:DNA binding"/>
    <property type="evidence" value="ECO:0007669"/>
    <property type="project" value="UniProtKB-KW"/>
</dbReference>
<dbReference type="InterPro" id="IPR036390">
    <property type="entry name" value="WH_DNA-bd_sf"/>
</dbReference>
<evidence type="ECO:0000259" key="4">
    <source>
        <dbReference type="PROSITE" id="PS50987"/>
    </source>
</evidence>
<dbReference type="InterPro" id="IPR011991">
    <property type="entry name" value="ArsR-like_HTH"/>
</dbReference>
<dbReference type="SMART" id="SM00418">
    <property type="entry name" value="HTH_ARSR"/>
    <property type="match status" value="1"/>
</dbReference>
<sequence length="119" mass="14176">MELSEIFKTLGDENRLRILGILFKRELCVCEVEMILNMTQSNVSRHLAKLKNAGIISYDKKAQWVYYEISKKFIERYPKLYELLVEESKTSRTYEKDMALLEKYKDSKCSFVEFKETIL</sequence>
<dbReference type="SUPFAM" id="SSF46785">
    <property type="entry name" value="Winged helix' DNA-binding domain"/>
    <property type="match status" value="1"/>
</dbReference>
<dbReference type="RefSeq" id="WP_125136774.1">
    <property type="nucleotide sequence ID" value="NZ_LR130778.1"/>
</dbReference>
<gene>
    <name evidence="5" type="ORF">PATL70BA_1577</name>
</gene>
<proteinExistence type="predicted"/>
<dbReference type="InterPro" id="IPR051081">
    <property type="entry name" value="HTH_MetalResp_TranReg"/>
</dbReference>
<dbReference type="PROSITE" id="PS50987">
    <property type="entry name" value="HTH_ARSR_2"/>
    <property type="match status" value="1"/>
</dbReference>
<dbReference type="PRINTS" id="PR00778">
    <property type="entry name" value="HTHARSR"/>
</dbReference>
<evidence type="ECO:0000256" key="3">
    <source>
        <dbReference type="ARBA" id="ARBA00023163"/>
    </source>
</evidence>
<dbReference type="GO" id="GO:0003700">
    <property type="term" value="F:DNA-binding transcription factor activity"/>
    <property type="evidence" value="ECO:0007669"/>
    <property type="project" value="InterPro"/>
</dbReference>
<evidence type="ECO:0000256" key="1">
    <source>
        <dbReference type="ARBA" id="ARBA00023015"/>
    </source>
</evidence>